<feature type="active site" description="Proton donor" evidence="5">
    <location>
        <position position="255"/>
    </location>
</feature>
<feature type="active site" evidence="5">
    <location>
        <position position="238"/>
    </location>
</feature>
<comment type="catalytic activity">
    <reaction evidence="5">
        <text>4-phospho-D-erythronate + NAD(+) = (R)-3-hydroxy-2-oxo-4-phosphooxybutanoate + NADH + H(+)</text>
        <dbReference type="Rhea" id="RHEA:18829"/>
        <dbReference type="ChEBI" id="CHEBI:15378"/>
        <dbReference type="ChEBI" id="CHEBI:57540"/>
        <dbReference type="ChEBI" id="CHEBI:57945"/>
        <dbReference type="ChEBI" id="CHEBI:58538"/>
        <dbReference type="ChEBI" id="CHEBI:58766"/>
        <dbReference type="EC" id="1.1.1.290"/>
    </reaction>
</comment>
<feature type="binding site" evidence="5">
    <location>
        <position position="233"/>
    </location>
    <ligand>
        <name>NAD(+)</name>
        <dbReference type="ChEBI" id="CHEBI:57540"/>
    </ligand>
</feature>
<feature type="binding site" evidence="5">
    <location>
        <position position="151"/>
    </location>
    <ligand>
        <name>NAD(+)</name>
        <dbReference type="ChEBI" id="CHEBI:57540"/>
    </ligand>
</feature>
<evidence type="ECO:0000256" key="3">
    <source>
        <dbReference type="ARBA" id="ARBA00023027"/>
    </source>
</evidence>
<dbReference type="InterPro" id="IPR038251">
    <property type="entry name" value="PdxB_dimer_sf"/>
</dbReference>
<feature type="binding site" evidence="5">
    <location>
        <position position="49"/>
    </location>
    <ligand>
        <name>substrate</name>
    </ligand>
</feature>
<comment type="pathway">
    <text evidence="5">Cofactor biosynthesis; pyridoxine 5'-phosphate biosynthesis; pyridoxine 5'-phosphate from D-erythrose 4-phosphate: step 2/5.</text>
</comment>
<feature type="binding site" evidence="5">
    <location>
        <position position="177"/>
    </location>
    <ligand>
        <name>NAD(+)</name>
        <dbReference type="ChEBI" id="CHEBI:57540"/>
    </ligand>
</feature>
<keyword evidence="10" id="KW-1185">Reference proteome</keyword>
<proteinExistence type="inferred from homology"/>
<dbReference type="Gene3D" id="3.40.50.720">
    <property type="entry name" value="NAD(P)-binding Rossmann-like Domain"/>
    <property type="match status" value="2"/>
</dbReference>
<protein>
    <recommendedName>
        <fullName evidence="5">Erythronate-4-phosphate dehydrogenase</fullName>
        <ecNumber evidence="5">1.1.1.290</ecNumber>
    </recommendedName>
</protein>
<evidence type="ECO:0000259" key="6">
    <source>
        <dbReference type="Pfam" id="PF00389"/>
    </source>
</evidence>
<gene>
    <name evidence="5" type="primary">pdxB</name>
    <name evidence="9" type="ORF">AO384_0932</name>
</gene>
<comment type="similarity">
    <text evidence="5">Belongs to the D-isomer specific 2-hydroxyacid dehydrogenase family. PdxB subfamily.</text>
</comment>
<dbReference type="RefSeq" id="WP_064611497.1">
    <property type="nucleotide sequence ID" value="NZ_LXHB01000100.1"/>
</dbReference>
<dbReference type="GO" id="GO:0033711">
    <property type="term" value="F:4-phosphoerythronate dehydrogenase activity"/>
    <property type="evidence" value="ECO:0007669"/>
    <property type="project" value="UniProtKB-EC"/>
</dbReference>
<sequence length="354" mass="39464">MLTVLADENIANLDDYLAHHPIKVIKMAGRAINHQSLADHRPDALFIRSVTQVTAENLGDLKGTPLKFVGSATIGTDHVDSTYLAEHQISFTNAAGCSKHSVAQYVVTAILNTCLQFNQKPIKLGIIGLGNIGSTLAHYADQLGWQIAGFDPFLRASKINNASFEEVMTADVISIHTPLTHSGAHPTYRMFNAQIFEKLRPNTLLINSARGEIIEEEALIDAINHKNLQVVLDVFPDEPTISAPLFDALSIATPHIAGYTLEGKIRGTDMIYQAFCRKFDLPIIQRFDALLPPNPYHFSKLLSDQTLENLRQFYDIDADYHDLRAVNQAGVSGADFDALRKHYRLRREWIFDCE</sequence>
<dbReference type="EC" id="1.1.1.290" evidence="5"/>
<dbReference type="GO" id="GO:0005737">
    <property type="term" value="C:cytoplasm"/>
    <property type="evidence" value="ECO:0007669"/>
    <property type="project" value="UniProtKB-SubCell"/>
</dbReference>
<dbReference type="GO" id="GO:0051287">
    <property type="term" value="F:NAD binding"/>
    <property type="evidence" value="ECO:0007669"/>
    <property type="project" value="InterPro"/>
</dbReference>
<evidence type="ECO:0000313" key="9">
    <source>
        <dbReference type="EMBL" id="OAU96574.1"/>
    </source>
</evidence>
<name>A0A198UJX3_MORCA</name>
<dbReference type="InterPro" id="IPR006140">
    <property type="entry name" value="D-isomer_DH_NAD-bd"/>
</dbReference>
<evidence type="ECO:0000259" key="7">
    <source>
        <dbReference type="Pfam" id="PF02826"/>
    </source>
</evidence>
<comment type="caution">
    <text evidence="5">Lacks conserved residue(s) required for the propagation of feature annotation.</text>
</comment>
<feature type="domain" description="D-isomer specific 2-hydroxyacid dehydrogenase NAD-binding" evidence="7">
    <location>
        <begin position="123"/>
        <end position="257"/>
    </location>
</feature>
<evidence type="ECO:0000259" key="8">
    <source>
        <dbReference type="Pfam" id="PF11890"/>
    </source>
</evidence>
<dbReference type="OrthoDB" id="9770208at2"/>
<dbReference type="PROSITE" id="PS00671">
    <property type="entry name" value="D_2_HYDROXYACID_DH_3"/>
    <property type="match status" value="1"/>
</dbReference>
<dbReference type="InterPro" id="IPR006139">
    <property type="entry name" value="D-isomer_2_OHA_DH_cat_dom"/>
</dbReference>
<dbReference type="Gene3D" id="3.30.1370.170">
    <property type="match status" value="1"/>
</dbReference>
<keyword evidence="3 5" id="KW-0520">NAD</keyword>
<dbReference type="UniPathway" id="UPA00244">
    <property type="reaction ID" value="UER00310"/>
</dbReference>
<evidence type="ECO:0000256" key="4">
    <source>
        <dbReference type="ARBA" id="ARBA00023096"/>
    </source>
</evidence>
<keyword evidence="1 5" id="KW-0963">Cytoplasm</keyword>
<dbReference type="GO" id="GO:0046983">
    <property type="term" value="F:protein dimerization activity"/>
    <property type="evidence" value="ECO:0007669"/>
    <property type="project" value="InterPro"/>
</dbReference>
<feature type="binding site" evidence="5">
    <location>
        <position position="73"/>
    </location>
    <ligand>
        <name>substrate</name>
    </ligand>
</feature>
<dbReference type="PATRIC" id="fig|480.237.peg.1492"/>
<dbReference type="PANTHER" id="PTHR43761:SF1">
    <property type="entry name" value="D-ISOMER SPECIFIC 2-HYDROXYACID DEHYDROGENASE CATALYTIC DOMAIN-CONTAINING PROTEIN-RELATED"/>
    <property type="match status" value="1"/>
</dbReference>
<feature type="domain" description="Erythronate-4-phosphate dehydrogenase dimerisation" evidence="8">
    <location>
        <begin position="298"/>
        <end position="349"/>
    </location>
</feature>
<keyword evidence="2 5" id="KW-0560">Oxidoreductase</keyword>
<feature type="binding site" evidence="5">
    <location>
        <position position="259"/>
    </location>
    <ligand>
        <name>substrate</name>
    </ligand>
</feature>
<dbReference type="CDD" id="cd12158">
    <property type="entry name" value="ErythrP_dh"/>
    <property type="match status" value="1"/>
</dbReference>
<dbReference type="AlphaFoldDB" id="A0A198UJX3"/>
<dbReference type="Pfam" id="PF11890">
    <property type="entry name" value="DUF3410"/>
    <property type="match status" value="1"/>
</dbReference>
<dbReference type="InterPro" id="IPR036291">
    <property type="entry name" value="NAD(P)-bd_dom_sf"/>
</dbReference>
<dbReference type="InterPro" id="IPR020921">
    <property type="entry name" value="Erythronate-4-P_DHase"/>
</dbReference>
<dbReference type="InterPro" id="IPR050418">
    <property type="entry name" value="D-iso_2-hydroxyacid_DH_PdxB"/>
</dbReference>
<evidence type="ECO:0000313" key="10">
    <source>
        <dbReference type="Proteomes" id="UP000078228"/>
    </source>
</evidence>
<dbReference type="Proteomes" id="UP000078228">
    <property type="component" value="Unassembled WGS sequence"/>
</dbReference>
<dbReference type="InterPro" id="IPR029753">
    <property type="entry name" value="D-isomer_DH_CS"/>
</dbReference>
<accession>A0A198UJX3</accession>
<evidence type="ECO:0000256" key="1">
    <source>
        <dbReference type="ARBA" id="ARBA00022490"/>
    </source>
</evidence>
<dbReference type="PANTHER" id="PTHR43761">
    <property type="entry name" value="D-ISOMER SPECIFIC 2-HYDROXYACID DEHYDROGENASE FAMILY PROTEIN (AFU_ORTHOLOGUE AFUA_1G13630)"/>
    <property type="match status" value="1"/>
</dbReference>
<comment type="subunit">
    <text evidence="5">Homodimer.</text>
</comment>
<comment type="subcellular location">
    <subcellularLocation>
        <location evidence="5">Cytoplasm</location>
    </subcellularLocation>
</comment>
<comment type="caution">
    <text evidence="9">The sequence shown here is derived from an EMBL/GenBank/DDBJ whole genome shotgun (WGS) entry which is preliminary data.</text>
</comment>
<comment type="function">
    <text evidence="5">Catalyzes the oxidation of erythronate-4-phosphate to 3-hydroxy-2-oxo-4-phosphonooxybutanoate.</text>
</comment>
<evidence type="ECO:0000256" key="5">
    <source>
        <dbReference type="HAMAP-Rule" id="MF_01825"/>
    </source>
</evidence>
<feature type="domain" description="D-isomer specific 2-hydroxyacid dehydrogenase catalytic" evidence="6">
    <location>
        <begin position="20"/>
        <end position="277"/>
    </location>
</feature>
<feature type="binding site" evidence="5">
    <location>
        <position position="258"/>
    </location>
    <ligand>
        <name>NAD(+)</name>
        <dbReference type="ChEBI" id="CHEBI:57540"/>
    </ligand>
</feature>
<dbReference type="Pfam" id="PF02826">
    <property type="entry name" value="2-Hacid_dh_C"/>
    <property type="match status" value="1"/>
</dbReference>
<dbReference type="InterPro" id="IPR024531">
    <property type="entry name" value="Erythronate-4-P_DHase_dimer"/>
</dbReference>
<dbReference type="SUPFAM" id="SSF51735">
    <property type="entry name" value="NAD(P)-binding Rossmann-fold domains"/>
    <property type="match status" value="1"/>
</dbReference>
<dbReference type="SUPFAM" id="SSF52283">
    <property type="entry name" value="Formate/glycerate dehydrogenase catalytic domain-like"/>
    <property type="match status" value="1"/>
</dbReference>
<feature type="active site" evidence="5">
    <location>
        <position position="210"/>
    </location>
</feature>
<organism evidence="9 10">
    <name type="scientific">Moraxella catarrhalis</name>
    <name type="common">Branhamella catarrhalis</name>
    <dbReference type="NCBI Taxonomy" id="480"/>
    <lineage>
        <taxon>Bacteria</taxon>
        <taxon>Pseudomonadati</taxon>
        <taxon>Pseudomonadota</taxon>
        <taxon>Gammaproteobacteria</taxon>
        <taxon>Moraxellales</taxon>
        <taxon>Moraxellaceae</taxon>
        <taxon>Moraxella</taxon>
    </lineage>
</organism>
<reference evidence="9 10" key="1">
    <citation type="journal article" date="2016" name="Genome Biol. Evol.">
        <title>Comparative Genomic Analyses of the Moraxella catarrhalis Serosensitive and Seroresistant Lineages Demonstrate Their Independent Evolution.</title>
        <authorList>
            <person name="Earl J.P."/>
            <person name="de Vries S.P."/>
            <person name="Ahmed A."/>
            <person name="Powell E."/>
            <person name="Schultz M.P."/>
            <person name="Hermans P.W."/>
            <person name="Hill D.J."/>
            <person name="Zhou Z."/>
            <person name="Constantinidou C.I."/>
            <person name="Hu F.Z."/>
            <person name="Bootsma H.J."/>
            <person name="Ehrlich G.D."/>
        </authorList>
    </citation>
    <scope>NUCLEOTIDE SEQUENCE [LARGE SCALE GENOMIC DNA]</scope>
    <source>
        <strain evidence="9 10">Z7542</strain>
    </source>
</reference>
<dbReference type="HAMAP" id="MF_01825">
    <property type="entry name" value="PdxB"/>
    <property type="match status" value="1"/>
</dbReference>
<dbReference type="GO" id="GO:0008615">
    <property type="term" value="P:pyridoxine biosynthetic process"/>
    <property type="evidence" value="ECO:0007669"/>
    <property type="project" value="UniProtKB-UniRule"/>
</dbReference>
<keyword evidence="4 5" id="KW-0664">Pyridoxine biosynthesis</keyword>
<evidence type="ECO:0000256" key="2">
    <source>
        <dbReference type="ARBA" id="ARBA00023002"/>
    </source>
</evidence>
<dbReference type="EMBL" id="LXHC01000017">
    <property type="protein sequence ID" value="OAU96574.1"/>
    <property type="molecule type" value="Genomic_DNA"/>
</dbReference>
<dbReference type="Pfam" id="PF00389">
    <property type="entry name" value="2-Hacid_dh"/>
    <property type="match status" value="1"/>
</dbReference>